<evidence type="ECO:0000256" key="1">
    <source>
        <dbReference type="SAM" id="MobiDB-lite"/>
    </source>
</evidence>
<organism evidence="2 3">
    <name type="scientific">Halogranum gelatinilyticum</name>
    <dbReference type="NCBI Taxonomy" id="660521"/>
    <lineage>
        <taxon>Archaea</taxon>
        <taxon>Methanobacteriati</taxon>
        <taxon>Methanobacteriota</taxon>
        <taxon>Stenosarchaea group</taxon>
        <taxon>Halobacteria</taxon>
        <taxon>Halobacteriales</taxon>
        <taxon>Haloferacaceae</taxon>
    </lineage>
</organism>
<dbReference type="AlphaFoldDB" id="A0A1G9UF35"/>
<accession>A0A1G9UF35</accession>
<protein>
    <recommendedName>
        <fullName evidence="4">HIT zinc finger</fullName>
    </recommendedName>
</protein>
<reference evidence="3" key="1">
    <citation type="submission" date="2016-10" db="EMBL/GenBank/DDBJ databases">
        <authorList>
            <person name="Varghese N."/>
            <person name="Submissions S."/>
        </authorList>
    </citation>
    <scope>NUCLEOTIDE SEQUENCE [LARGE SCALE GENOMIC DNA]</scope>
    <source>
        <strain evidence="3">CGMCC 1.10119</strain>
    </source>
</reference>
<dbReference type="RefSeq" id="WP_089697453.1">
    <property type="nucleotide sequence ID" value="NZ_FNHL01000002.1"/>
</dbReference>
<dbReference type="Proteomes" id="UP000199451">
    <property type="component" value="Unassembled WGS sequence"/>
</dbReference>
<proteinExistence type="predicted"/>
<dbReference type="EMBL" id="FNHL01000002">
    <property type="protein sequence ID" value="SDM58567.1"/>
    <property type="molecule type" value="Genomic_DNA"/>
</dbReference>
<gene>
    <name evidence="2" type="ORF">SAMN04487949_2166</name>
</gene>
<dbReference type="STRING" id="660521.SAMN04487949_2166"/>
<dbReference type="OrthoDB" id="70008at2157"/>
<keyword evidence="3" id="KW-1185">Reference proteome</keyword>
<evidence type="ECO:0000313" key="3">
    <source>
        <dbReference type="Proteomes" id="UP000199451"/>
    </source>
</evidence>
<feature type="region of interest" description="Disordered" evidence="1">
    <location>
        <begin position="45"/>
        <end position="67"/>
    </location>
</feature>
<name>A0A1G9UF35_9EURY</name>
<evidence type="ECO:0000313" key="2">
    <source>
        <dbReference type="EMBL" id="SDM58567.1"/>
    </source>
</evidence>
<evidence type="ECO:0008006" key="4">
    <source>
        <dbReference type="Google" id="ProtNLM"/>
    </source>
</evidence>
<sequence>MSVTGLCQVCESATATRGCRQCGTNVCEKHFDRTHGVCSRCASVFGDGDDGDDGGPGRSGSGPTGMR</sequence>
<feature type="compositionally biased region" description="Gly residues" evidence="1">
    <location>
        <begin position="54"/>
        <end position="67"/>
    </location>
</feature>